<evidence type="ECO:0000313" key="12">
    <source>
        <dbReference type="Proteomes" id="UP000191171"/>
    </source>
</evidence>
<evidence type="ECO:0000313" key="2">
    <source>
        <dbReference type="EMBL" id="KAB7576966.1"/>
    </source>
</evidence>
<keyword evidence="1" id="KW-0472">Membrane</keyword>
<proteinExistence type="predicted"/>
<dbReference type="Proteomes" id="UP000191171">
    <property type="component" value="Unassembled WGS sequence"/>
</dbReference>
<dbReference type="Proteomes" id="UP000253144">
    <property type="component" value="Unassembled WGS sequence"/>
</dbReference>
<evidence type="ECO:0000313" key="6">
    <source>
        <dbReference type="EMBL" id="PZM54483.1"/>
    </source>
</evidence>
<dbReference type="EMBL" id="WEFP01000001">
    <property type="protein sequence ID" value="KAB7576966.1"/>
    <property type="molecule type" value="Genomic_DNA"/>
</dbReference>
<dbReference type="RefSeq" id="WP_002326505.1">
    <property type="nucleotide sequence ID" value="NZ_AP022341.1"/>
</dbReference>
<sequence length="81" mass="9330">MKEKDCFYDKLYKLLLQVGKSSSLLGGILSIIMFVLFFYLLFHLKFFSNDFLICLGLTLAMFISSLLCGLNFFCTHKGLKK</sequence>
<dbReference type="EMBL" id="LEQJ01000013">
    <property type="protein sequence ID" value="RBS29138.1"/>
    <property type="molecule type" value="Genomic_DNA"/>
</dbReference>
<reference evidence="4 12" key="4">
    <citation type="submission" date="2017-02" db="EMBL/GenBank/DDBJ databases">
        <title>Clonality and virulence of isolates of VRE in Hematopoietic Stem Cell Transplanted (HSCT) patients.</title>
        <authorList>
            <person name="Marchi A.P."/>
            <person name="Martins R.C."/>
            <person name="Marie S.K."/>
            <person name="Levin A.S."/>
            <person name="Costa S.F."/>
        </authorList>
    </citation>
    <scope>NUCLEOTIDE SEQUENCE [LARGE SCALE GENOMIC DNA]</scope>
    <source>
        <strain evidence="4 12">LIM1759</strain>
    </source>
</reference>
<keyword evidence="1" id="KW-1133">Transmembrane helix</keyword>
<dbReference type="Proteomes" id="UP000194737">
    <property type="component" value="Unassembled WGS sequence"/>
</dbReference>
<reference evidence="2 17" key="8">
    <citation type="submission" date="2019-10" db="EMBL/GenBank/DDBJ databases">
        <title>Evolutionary dynamics of vancomycin-resistant Enterococcus faecium during gastrointestinal tract colonization and bloodstream infection in immunocompromised pediatric patients.</title>
        <authorList>
            <person name="Chilambi G.S."/>
            <person name="Nordstrom H.R."/>
            <person name="Evans D.R."/>
            <person name="Ferrolino J."/>
            <person name="Hayden R.T."/>
            <person name="Maron G.M."/>
            <person name="Vo A.N."/>
            <person name="Gilmore M.S."/>
            <person name="Wolf J."/>
            <person name="Rosch J.W."/>
            <person name="Van Tyne D."/>
        </authorList>
    </citation>
    <scope>NUCLEOTIDE SEQUENCE [LARGE SCALE GENOMIC DNA]</scope>
    <source>
        <strain evidence="2 17">VRECG27</strain>
    </source>
</reference>
<name>A0A132P6R7_ENTFC</name>
<dbReference type="PATRIC" id="fig|1352.1358.peg.646"/>
<protein>
    <submittedName>
        <fullName evidence="2">Tripartite tricarboxylate transporter permease</fullName>
    </submittedName>
</protein>
<reference evidence="5 13" key="5">
    <citation type="submission" date="2017-05" db="EMBL/GenBank/DDBJ databases">
        <title>The Genome Sequence of Enterococcus faecium 6F2_DIV0138.</title>
        <authorList>
            <consortium name="The Broad Institute Genomics Platform"/>
            <consortium name="The Broad Institute Genomic Center for Infectious Diseases"/>
            <person name="Earl A."/>
            <person name="Manson A."/>
            <person name="Schwartman J."/>
            <person name="Gilmore M."/>
            <person name="Abouelleil A."/>
            <person name="Cao P."/>
            <person name="Chapman S."/>
            <person name="Cusick C."/>
            <person name="Shea T."/>
            <person name="Young S."/>
            <person name="Neafsey D."/>
            <person name="Nusbaum C."/>
            <person name="Birren B."/>
        </authorList>
    </citation>
    <scope>NUCLEOTIDE SEQUENCE [LARGE SCALE GENOMIC DNA]</scope>
    <source>
        <strain evidence="5 13">6F2_DIV0138</strain>
    </source>
</reference>
<dbReference type="EMBL" id="NGLB01000001">
    <property type="protein sequence ID" value="OTO00537.1"/>
    <property type="molecule type" value="Genomic_DNA"/>
</dbReference>
<comment type="caution">
    <text evidence="3">The sequence shown here is derived from an EMBL/GenBank/DDBJ whole genome shotgun (WGS) entry which is preliminary data.</text>
</comment>
<evidence type="ECO:0000256" key="1">
    <source>
        <dbReference type="SAM" id="Phobius"/>
    </source>
</evidence>
<dbReference type="Proteomes" id="UP000183509">
    <property type="component" value="Unassembled WGS sequence"/>
</dbReference>
<dbReference type="Proteomes" id="UP000070452">
    <property type="component" value="Unassembled WGS sequence"/>
</dbReference>
<evidence type="ECO:0000313" key="11">
    <source>
        <dbReference type="Proteomes" id="UP000183509"/>
    </source>
</evidence>
<dbReference type="EMBL" id="FKLM01000004">
    <property type="protein sequence ID" value="SAY75420.1"/>
    <property type="molecule type" value="Genomic_DNA"/>
</dbReference>
<reference evidence="6 14" key="7">
    <citation type="submission" date="2018-05" db="EMBL/GenBank/DDBJ databases">
        <title>Vancomycin-resistant Enterococcus faecium strain from Chelyabinsk, Russia.</title>
        <authorList>
            <person name="Gostev V."/>
            <person name="Goncharov A."/>
            <person name="Kolodzhieva V."/>
            <person name="Suvorov A."/>
            <person name="Sidorenko S."/>
            <person name="Zueva L."/>
        </authorList>
    </citation>
    <scope>NUCLEOTIDE SEQUENCE [LARGE SCALE GENOMIC DNA]</scope>
    <source>
        <strain evidence="6 14">20</strain>
    </source>
</reference>
<dbReference type="GeneID" id="89223529"/>
<evidence type="ECO:0000313" key="5">
    <source>
        <dbReference type="EMBL" id="OTO00537.1"/>
    </source>
</evidence>
<dbReference type="Proteomes" id="UP000249070">
    <property type="component" value="Unassembled WGS sequence"/>
</dbReference>
<dbReference type="EMBL" id="LRHK01000001">
    <property type="protein sequence ID" value="KWX17947.1"/>
    <property type="molecule type" value="Genomic_DNA"/>
</dbReference>
<evidence type="ECO:0000313" key="17">
    <source>
        <dbReference type="Proteomes" id="UP000469871"/>
    </source>
</evidence>
<dbReference type="EMBL" id="MVGJ01000116">
    <property type="protein sequence ID" value="OOL79937.1"/>
    <property type="molecule type" value="Genomic_DNA"/>
</dbReference>
<gene>
    <name evidence="5" type="ORF">A5804_002048</name>
    <name evidence="3" type="ORF">AWT83_05495</name>
    <name evidence="4" type="ORF">B1P95_13795</name>
    <name evidence="8" type="ORF">CYQ77_04965</name>
    <name evidence="6" type="ORF">DKP91_12440</name>
    <name evidence="9" type="ORF">DTPHA_600442</name>
    <name evidence="7" type="ORF">EB12_02144</name>
    <name evidence="2" type="ORF">GBM73_06395</name>
</gene>
<organism evidence="3 10">
    <name type="scientific">Enterococcus faecium</name>
    <name type="common">Streptococcus faecium</name>
    <dbReference type="NCBI Taxonomy" id="1352"/>
    <lineage>
        <taxon>Bacteria</taxon>
        <taxon>Bacillati</taxon>
        <taxon>Bacillota</taxon>
        <taxon>Bacilli</taxon>
        <taxon>Lactobacillales</taxon>
        <taxon>Enterococcaceae</taxon>
        <taxon>Enterococcus</taxon>
    </lineage>
</organism>
<dbReference type="EMBL" id="QHGU01000082">
    <property type="protein sequence ID" value="PZM54483.1"/>
    <property type="molecule type" value="Genomic_DNA"/>
</dbReference>
<dbReference type="AlphaFoldDB" id="A0A132P6R7"/>
<dbReference type="EMBL" id="PJVH01000011">
    <property type="protein sequence ID" value="RXU89679.1"/>
    <property type="molecule type" value="Genomic_DNA"/>
</dbReference>
<reference evidence="9 11" key="3">
    <citation type="submission" date="2016-04" db="EMBL/GenBank/DDBJ databases">
        <authorList>
            <person name="Millard A."/>
        </authorList>
    </citation>
    <scope>NUCLEOTIDE SEQUENCE [LARGE SCALE GENOMIC DNA]</scope>
    <source>
        <strain evidence="9">Isolate 22</strain>
    </source>
</reference>
<evidence type="ECO:0000313" key="13">
    <source>
        <dbReference type="Proteomes" id="UP000194737"/>
    </source>
</evidence>
<feature type="transmembrane region" description="Helical" evidence="1">
    <location>
        <begin position="50"/>
        <end position="73"/>
    </location>
</feature>
<feature type="transmembrane region" description="Helical" evidence="1">
    <location>
        <begin position="21"/>
        <end position="44"/>
    </location>
</feature>
<evidence type="ECO:0000313" key="14">
    <source>
        <dbReference type="Proteomes" id="UP000249070"/>
    </source>
</evidence>
<evidence type="ECO:0000313" key="10">
    <source>
        <dbReference type="Proteomes" id="UP000070452"/>
    </source>
</evidence>
<dbReference type="Proteomes" id="UP000289562">
    <property type="component" value="Unassembled WGS sequence"/>
</dbReference>
<keyword evidence="1" id="KW-0812">Transmembrane</keyword>
<evidence type="ECO:0000313" key="9">
    <source>
        <dbReference type="EMBL" id="SAY75420.1"/>
    </source>
</evidence>
<reference evidence="7 15" key="1">
    <citation type="submission" date="2015-06" db="EMBL/GenBank/DDBJ databases">
        <title>The Genome Sequence of Enterococcus faecium 131EA1.</title>
        <authorList>
            <consortium name="The Broad Institute Genomics Platform"/>
            <consortium name="The Broad Institute Genome Sequencing Center for Infectious Disease"/>
            <person name="Earl A.M."/>
            <person name="Van Tyne D."/>
            <person name="Lebreton F."/>
            <person name="Saavedra J.T."/>
            <person name="Gilmore M.S."/>
            <person name="Manson Mcguire A."/>
            <person name="Clock S."/>
            <person name="Crupain M."/>
            <person name="Rangan U."/>
            <person name="Young S."/>
            <person name="Abouelleil A."/>
            <person name="Cao P."/>
            <person name="Chapman S.B."/>
            <person name="Griggs A."/>
            <person name="Priest M."/>
            <person name="Shea T."/>
            <person name="Wortman J."/>
            <person name="Nusbaum C."/>
            <person name="Birren B."/>
        </authorList>
    </citation>
    <scope>NUCLEOTIDE SEQUENCE [LARGE SCALE GENOMIC DNA]</scope>
    <source>
        <strain evidence="7 15">131EA1</strain>
    </source>
</reference>
<evidence type="ECO:0000313" key="4">
    <source>
        <dbReference type="EMBL" id="OOL79937.1"/>
    </source>
</evidence>
<dbReference type="Proteomes" id="UP000469871">
    <property type="component" value="Unassembled WGS sequence"/>
</dbReference>
<reference evidence="8 16" key="6">
    <citation type="submission" date="2017-12" db="EMBL/GenBank/DDBJ databases">
        <title>A pool of 800 enterococci isolated from chicken carcass rinse samples from New Zealand.</title>
        <authorList>
            <person name="Zhang J."/>
            <person name="Rogers L."/>
            <person name="Midwinter A."/>
            <person name="French N."/>
        </authorList>
    </citation>
    <scope>NUCLEOTIDE SEQUENCE [LARGE SCALE GENOMIC DNA]</scope>
    <source>
        <strain evidence="8 16">EN697</strain>
    </source>
</reference>
<accession>A0A132P6R7</accession>
<reference evidence="3 10" key="2">
    <citation type="submission" date="2016-01" db="EMBL/GenBank/DDBJ databases">
        <title>Molecular Mechanisms for transfer of large genomic segments between Enterococcus faecium strains.</title>
        <authorList>
            <person name="Garcia-Solache M.A."/>
            <person name="Lebreton F."/>
            <person name="Mclaughlin R.E."/>
            <person name="Whiteaker J.D."/>
            <person name="Gilmore M.S."/>
            <person name="Rice L.B."/>
        </authorList>
    </citation>
    <scope>NUCLEOTIDE SEQUENCE [LARGE SCALE GENOMIC DNA]</scope>
    <source>
        <strain evidence="3 10">D344RRF x C68</strain>
    </source>
</reference>
<evidence type="ECO:0000313" key="8">
    <source>
        <dbReference type="EMBL" id="RXU89679.1"/>
    </source>
</evidence>
<evidence type="ECO:0000313" key="15">
    <source>
        <dbReference type="Proteomes" id="UP000253144"/>
    </source>
</evidence>
<evidence type="ECO:0000313" key="3">
    <source>
        <dbReference type="EMBL" id="KWX17947.1"/>
    </source>
</evidence>
<evidence type="ECO:0000313" key="16">
    <source>
        <dbReference type="Proteomes" id="UP000289562"/>
    </source>
</evidence>
<evidence type="ECO:0000313" key="7">
    <source>
        <dbReference type="EMBL" id="RBS29138.1"/>
    </source>
</evidence>